<dbReference type="PANTHER" id="PTHR42964">
    <property type="entry name" value="ENOYL-COA HYDRATASE"/>
    <property type="match status" value="1"/>
</dbReference>
<dbReference type="RefSeq" id="WP_089411402.1">
    <property type="nucleotide sequence ID" value="NZ_FZQA01000001.1"/>
</dbReference>
<dbReference type="OrthoDB" id="9795613at2"/>
<dbReference type="InterPro" id="IPR029045">
    <property type="entry name" value="ClpP/crotonase-like_dom_sf"/>
</dbReference>
<dbReference type="PANTHER" id="PTHR42964:SF1">
    <property type="entry name" value="POLYKETIDE BIOSYNTHESIS ENOYL-COA HYDRATASE PKSH-RELATED"/>
    <property type="match status" value="1"/>
</dbReference>
<dbReference type="CDD" id="cd06558">
    <property type="entry name" value="crotonase-like"/>
    <property type="match status" value="1"/>
</dbReference>
<dbReference type="InterPro" id="IPR001753">
    <property type="entry name" value="Enoyl-CoA_hydra/iso"/>
</dbReference>
<dbReference type="Proteomes" id="UP000198346">
    <property type="component" value="Unassembled WGS sequence"/>
</dbReference>
<reference evidence="2 3" key="1">
    <citation type="submission" date="2017-07" db="EMBL/GenBank/DDBJ databases">
        <authorList>
            <person name="Sun Z.S."/>
            <person name="Albrecht U."/>
            <person name="Echele G."/>
            <person name="Lee C.C."/>
        </authorList>
    </citation>
    <scope>NUCLEOTIDE SEQUENCE [LARGE SCALE GENOMIC DNA]</scope>
    <source>
        <strain evidence="2 3">CGMCC 1.12710</strain>
    </source>
</reference>
<protein>
    <submittedName>
        <fullName evidence="2">Methylglutaconyl-CoA hydratase</fullName>
    </submittedName>
</protein>
<dbReference type="SUPFAM" id="SSF52096">
    <property type="entry name" value="ClpP/crotonase"/>
    <property type="match status" value="1"/>
</dbReference>
<sequence>MTEQVLLQTVDSRGVARLTMNRPELRNAFNEALIGAVCDAVGRLNAEPNVRAIVLTGAGAAFSAGADLNMMRRAAGYSAVENRDDARRLAHMLHAIYASPKPTIALVNGPAMGGGVGLVAACDIAIAGEDAFFALSEVRLGLVPAVISPFVVQAIGARQARRYFLTGERFDAETARRIGLVHMVAMKAQLEASLDGVIENLLACGPGAVAEAKDLIRAVKSRPITEAVMEDTAERIARLRASPEGKEGVSAFLEKRRPNWVKA</sequence>
<dbReference type="Gene3D" id="3.90.226.10">
    <property type="entry name" value="2-enoyl-CoA Hydratase, Chain A, domain 1"/>
    <property type="match status" value="1"/>
</dbReference>
<comment type="similarity">
    <text evidence="1">Belongs to the enoyl-CoA hydratase/isomerase family.</text>
</comment>
<gene>
    <name evidence="2" type="ORF">SAMN06297382_0089</name>
</gene>
<proteinExistence type="inferred from homology"/>
<dbReference type="Pfam" id="PF00378">
    <property type="entry name" value="ECH_1"/>
    <property type="match status" value="1"/>
</dbReference>
<dbReference type="Gene3D" id="1.10.12.10">
    <property type="entry name" value="Lyase 2-enoyl-coa Hydratase, Chain A, domain 2"/>
    <property type="match status" value="1"/>
</dbReference>
<dbReference type="GO" id="GO:0008300">
    <property type="term" value="P:isoprenoid catabolic process"/>
    <property type="evidence" value="ECO:0007669"/>
    <property type="project" value="TreeGrafter"/>
</dbReference>
<name>A0A239PJU4_9PROT</name>
<organism evidence="2 3">
    <name type="scientific">Amphiplicatus metriothermophilus</name>
    <dbReference type="NCBI Taxonomy" id="1519374"/>
    <lineage>
        <taxon>Bacteria</taxon>
        <taxon>Pseudomonadati</taxon>
        <taxon>Pseudomonadota</taxon>
        <taxon>Alphaproteobacteria</taxon>
        <taxon>Parvularculales</taxon>
        <taxon>Parvularculaceae</taxon>
        <taxon>Amphiplicatus</taxon>
    </lineage>
</organism>
<evidence type="ECO:0000313" key="3">
    <source>
        <dbReference type="Proteomes" id="UP000198346"/>
    </source>
</evidence>
<dbReference type="EMBL" id="FZQA01000001">
    <property type="protein sequence ID" value="SNT67599.1"/>
    <property type="molecule type" value="Genomic_DNA"/>
</dbReference>
<dbReference type="GO" id="GO:0003824">
    <property type="term" value="F:catalytic activity"/>
    <property type="evidence" value="ECO:0007669"/>
    <property type="project" value="UniProtKB-ARBA"/>
</dbReference>
<dbReference type="FunFam" id="3.90.226.10:FF:000066">
    <property type="entry name" value="Enoyl-CoA hydratase"/>
    <property type="match status" value="1"/>
</dbReference>
<evidence type="ECO:0000256" key="1">
    <source>
        <dbReference type="ARBA" id="ARBA00005254"/>
    </source>
</evidence>
<dbReference type="AlphaFoldDB" id="A0A239PJU4"/>
<keyword evidence="3" id="KW-1185">Reference proteome</keyword>
<dbReference type="InterPro" id="IPR051683">
    <property type="entry name" value="Enoyl-CoA_Hydratase/Isomerase"/>
</dbReference>
<evidence type="ECO:0000313" key="2">
    <source>
        <dbReference type="EMBL" id="SNT67599.1"/>
    </source>
</evidence>
<dbReference type="InterPro" id="IPR014748">
    <property type="entry name" value="Enoyl-CoA_hydra_C"/>
</dbReference>
<accession>A0A239PJU4</accession>